<keyword evidence="1" id="KW-0812">Transmembrane</keyword>
<dbReference type="EMBL" id="VOOR01000025">
    <property type="protein sequence ID" value="TXB62698.1"/>
    <property type="molecule type" value="Genomic_DNA"/>
</dbReference>
<evidence type="ECO:0000313" key="2">
    <source>
        <dbReference type="EMBL" id="TXB62698.1"/>
    </source>
</evidence>
<comment type="caution">
    <text evidence="2">The sequence shown here is derived from an EMBL/GenBank/DDBJ whole genome shotgun (WGS) entry which is preliminary data.</text>
</comment>
<evidence type="ECO:0000313" key="3">
    <source>
        <dbReference type="Proteomes" id="UP000321580"/>
    </source>
</evidence>
<keyword evidence="1" id="KW-1133">Transmembrane helix</keyword>
<reference evidence="2 3" key="1">
    <citation type="submission" date="2019-08" db="EMBL/GenBank/DDBJ databases">
        <title>Genome of Phaeodactylibacter luteus.</title>
        <authorList>
            <person name="Bowman J.P."/>
        </authorList>
    </citation>
    <scope>NUCLEOTIDE SEQUENCE [LARGE SCALE GENOMIC DNA]</scope>
    <source>
        <strain evidence="2 3">KCTC 42180</strain>
    </source>
</reference>
<sequence>MKEQDFDQLFQDRKHQLDRMPSPRAWHQLERRLDSHRKRNKFHFARSLSMAAALLLLIVLSIGIALSVPGEQSRLLNQSPLPLASEQLEADDVEAAEELRLAISAQQAEAKRNRLIEDNKERGKRLLASHARTEPGKPSIWQTLLNGTWSLPHGQEGALRLTQGPDATAKGASSIAGLPDFKLTPGSKSKIDMVLELASNGADETYALVYQSPQLAVFEQASGQGRGRISFELLEQNRLAIIWEKADRKALHPVPRQLTPKPQQWMLHQLQLQ</sequence>
<dbReference type="AlphaFoldDB" id="A0A5C6RK25"/>
<dbReference type="OrthoDB" id="849204at2"/>
<accession>A0A5C6RK25</accession>
<dbReference type="Proteomes" id="UP000321580">
    <property type="component" value="Unassembled WGS sequence"/>
</dbReference>
<dbReference type="RefSeq" id="WP_147167914.1">
    <property type="nucleotide sequence ID" value="NZ_VOOR01000025.1"/>
</dbReference>
<protein>
    <submittedName>
        <fullName evidence="2">Uncharacterized protein</fullName>
    </submittedName>
</protein>
<gene>
    <name evidence="2" type="ORF">FRY97_12675</name>
</gene>
<keyword evidence="3" id="KW-1185">Reference proteome</keyword>
<proteinExistence type="predicted"/>
<name>A0A5C6RK25_9BACT</name>
<organism evidence="2 3">
    <name type="scientific">Phaeodactylibacter luteus</name>
    <dbReference type="NCBI Taxonomy" id="1564516"/>
    <lineage>
        <taxon>Bacteria</taxon>
        <taxon>Pseudomonadati</taxon>
        <taxon>Bacteroidota</taxon>
        <taxon>Saprospiria</taxon>
        <taxon>Saprospirales</taxon>
        <taxon>Haliscomenobacteraceae</taxon>
        <taxon>Phaeodactylibacter</taxon>
    </lineage>
</organism>
<evidence type="ECO:0000256" key="1">
    <source>
        <dbReference type="SAM" id="Phobius"/>
    </source>
</evidence>
<keyword evidence="1" id="KW-0472">Membrane</keyword>
<feature type="transmembrane region" description="Helical" evidence="1">
    <location>
        <begin position="47"/>
        <end position="68"/>
    </location>
</feature>